<feature type="non-terminal residue" evidence="5">
    <location>
        <position position="215"/>
    </location>
</feature>
<dbReference type="PANTHER" id="PTHR43191:SF2">
    <property type="entry name" value="RRNA METHYLTRANSFERASE 3, MITOCHONDRIAL"/>
    <property type="match status" value="1"/>
</dbReference>
<dbReference type="InterPro" id="IPR029026">
    <property type="entry name" value="tRNA_m1G_MTases_N"/>
</dbReference>
<dbReference type="GO" id="GO:0008168">
    <property type="term" value="F:methyltransferase activity"/>
    <property type="evidence" value="ECO:0007669"/>
    <property type="project" value="UniProtKB-KW"/>
</dbReference>
<dbReference type="Gene3D" id="3.40.1280.10">
    <property type="match status" value="1"/>
</dbReference>
<dbReference type="GO" id="GO:0032259">
    <property type="term" value="P:methylation"/>
    <property type="evidence" value="ECO:0007669"/>
    <property type="project" value="UniProtKB-KW"/>
</dbReference>
<dbReference type="Proteomes" id="UP000661894">
    <property type="component" value="Unassembled WGS sequence"/>
</dbReference>
<dbReference type="RefSeq" id="WP_251840937.1">
    <property type="nucleotide sequence ID" value="NZ_JACSPO010000021.1"/>
</dbReference>
<feature type="domain" description="RNA 2-O ribose methyltransferase substrate binding" evidence="4">
    <location>
        <begin position="35"/>
        <end position="108"/>
    </location>
</feature>
<evidence type="ECO:0000256" key="1">
    <source>
        <dbReference type="ARBA" id="ARBA00007228"/>
    </source>
</evidence>
<dbReference type="PANTHER" id="PTHR43191">
    <property type="entry name" value="RRNA METHYLTRANSFERASE 3"/>
    <property type="match status" value="1"/>
</dbReference>
<proteinExistence type="inferred from homology"/>
<comment type="similarity">
    <text evidence="1">Belongs to the class IV-like SAM-binding methyltransferase superfamily. RNA methyltransferase TrmH family.</text>
</comment>
<dbReference type="EMBL" id="JACSPO010000021">
    <property type="protein sequence ID" value="MBD8063844.1"/>
    <property type="molecule type" value="Genomic_DNA"/>
</dbReference>
<comment type="caution">
    <text evidence="5">The sequence shown here is derived from an EMBL/GenBank/DDBJ whole genome shotgun (WGS) entry which is preliminary data.</text>
</comment>
<gene>
    <name evidence="5" type="ORF">H9624_16115</name>
</gene>
<organism evidence="5 6">
    <name type="scientific">Oceanitalea stevensii</name>
    <dbReference type="NCBI Taxonomy" id="2763072"/>
    <lineage>
        <taxon>Bacteria</taxon>
        <taxon>Bacillati</taxon>
        <taxon>Actinomycetota</taxon>
        <taxon>Actinomycetes</taxon>
        <taxon>Micrococcales</taxon>
        <taxon>Bogoriellaceae</taxon>
        <taxon>Georgenia</taxon>
    </lineage>
</organism>
<dbReference type="InterPro" id="IPR051259">
    <property type="entry name" value="rRNA_Methyltransferase"/>
</dbReference>
<evidence type="ECO:0000313" key="5">
    <source>
        <dbReference type="EMBL" id="MBD8063844.1"/>
    </source>
</evidence>
<dbReference type="InterPro" id="IPR029028">
    <property type="entry name" value="Alpha/beta_knot_MTases"/>
</dbReference>
<dbReference type="InterPro" id="IPR013123">
    <property type="entry name" value="SpoU_subst-bd"/>
</dbReference>
<evidence type="ECO:0000259" key="4">
    <source>
        <dbReference type="SMART" id="SM00967"/>
    </source>
</evidence>
<dbReference type="InterPro" id="IPR001537">
    <property type="entry name" value="SpoU_MeTrfase"/>
</dbReference>
<reference evidence="5 6" key="1">
    <citation type="submission" date="2020-08" db="EMBL/GenBank/DDBJ databases">
        <title>A Genomic Blueprint of the Chicken Gut Microbiome.</title>
        <authorList>
            <person name="Gilroy R."/>
            <person name="Ravi A."/>
            <person name="Getino M."/>
            <person name="Pursley I."/>
            <person name="Horton D.L."/>
            <person name="Alikhan N.-F."/>
            <person name="Baker D."/>
            <person name="Gharbi K."/>
            <person name="Hall N."/>
            <person name="Watson M."/>
            <person name="Adriaenssens E.M."/>
            <person name="Foster-Nyarko E."/>
            <person name="Jarju S."/>
            <person name="Secka A."/>
            <person name="Antonio M."/>
            <person name="Oren A."/>
            <person name="Chaudhuri R."/>
            <person name="La Ragione R.M."/>
            <person name="Hildebrand F."/>
            <person name="Pallen M.J."/>
        </authorList>
    </citation>
    <scope>NUCLEOTIDE SEQUENCE [LARGE SCALE GENOMIC DNA]</scope>
    <source>
        <strain evidence="5 6">Sa1BUA1</strain>
    </source>
</reference>
<evidence type="ECO:0000256" key="2">
    <source>
        <dbReference type="ARBA" id="ARBA00022603"/>
    </source>
</evidence>
<sequence length="215" mass="22536">MTERPDLLTNPRSDRVRMVKRLSGRSARLRHGQFLVEGPQGVREAVRHAPERVRDLYLTEDAADRYPEILAAARGAVAHVHLSTPEVLAAMSGDAQGVLAVVHTEAASLPGRGLRLVAVLPWAADPGNLGTIVRAADAAGADAVVLGPGSVEPFNPKAVRSTAGSLFHLPVVPVEDLAATVGALRADGVQVLAAAADGEWDLDTLADAARRARPP</sequence>
<name>A0ABR8Z683_9MICO</name>
<evidence type="ECO:0000313" key="6">
    <source>
        <dbReference type="Proteomes" id="UP000661894"/>
    </source>
</evidence>
<dbReference type="SUPFAM" id="SSF55315">
    <property type="entry name" value="L30e-like"/>
    <property type="match status" value="1"/>
</dbReference>
<accession>A0ABR8Z683</accession>
<dbReference type="InterPro" id="IPR029064">
    <property type="entry name" value="Ribosomal_eL30-like_sf"/>
</dbReference>
<keyword evidence="3" id="KW-0808">Transferase</keyword>
<keyword evidence="6" id="KW-1185">Reference proteome</keyword>
<keyword evidence="2 5" id="KW-0489">Methyltransferase</keyword>
<evidence type="ECO:0000256" key="3">
    <source>
        <dbReference type="ARBA" id="ARBA00022679"/>
    </source>
</evidence>
<dbReference type="SUPFAM" id="SSF75217">
    <property type="entry name" value="alpha/beta knot"/>
    <property type="match status" value="1"/>
</dbReference>
<dbReference type="Pfam" id="PF08032">
    <property type="entry name" value="SpoU_sub_bind"/>
    <property type="match status" value="1"/>
</dbReference>
<dbReference type="SMART" id="SM00967">
    <property type="entry name" value="SpoU_sub_bind"/>
    <property type="match status" value="1"/>
</dbReference>
<dbReference type="Pfam" id="PF00588">
    <property type="entry name" value="SpoU_methylase"/>
    <property type="match status" value="1"/>
</dbReference>
<dbReference type="Gene3D" id="3.30.1330.30">
    <property type="match status" value="1"/>
</dbReference>
<protein>
    <submittedName>
        <fullName evidence="5">RNA methyltransferase</fullName>
    </submittedName>
</protein>